<evidence type="ECO:0000256" key="1">
    <source>
        <dbReference type="SAM" id="MobiDB-lite"/>
    </source>
</evidence>
<protein>
    <submittedName>
        <fullName evidence="2">Uncharacterized protein</fullName>
    </submittedName>
</protein>
<evidence type="ECO:0000313" key="2">
    <source>
        <dbReference type="EMBL" id="KAH3845271.1"/>
    </source>
</evidence>
<reference evidence="2" key="1">
    <citation type="journal article" date="2019" name="bioRxiv">
        <title>The Genome of the Zebra Mussel, Dreissena polymorpha: A Resource for Invasive Species Research.</title>
        <authorList>
            <person name="McCartney M.A."/>
            <person name="Auch B."/>
            <person name="Kono T."/>
            <person name="Mallez S."/>
            <person name="Zhang Y."/>
            <person name="Obille A."/>
            <person name="Becker A."/>
            <person name="Abrahante J.E."/>
            <person name="Garbe J."/>
            <person name="Badalamenti J.P."/>
            <person name="Herman A."/>
            <person name="Mangelson H."/>
            <person name="Liachko I."/>
            <person name="Sullivan S."/>
            <person name="Sone E.D."/>
            <person name="Koren S."/>
            <person name="Silverstein K.A.T."/>
            <person name="Beckman K.B."/>
            <person name="Gohl D.M."/>
        </authorList>
    </citation>
    <scope>NUCLEOTIDE SEQUENCE</scope>
    <source>
        <strain evidence="2">Duluth1</strain>
        <tissue evidence="2">Whole animal</tissue>
    </source>
</reference>
<accession>A0A9D4KSW1</accession>
<dbReference type="Proteomes" id="UP000828390">
    <property type="component" value="Unassembled WGS sequence"/>
</dbReference>
<name>A0A9D4KSW1_DREPO</name>
<comment type="caution">
    <text evidence="2">The sequence shown here is derived from an EMBL/GenBank/DDBJ whole genome shotgun (WGS) entry which is preliminary data.</text>
</comment>
<dbReference type="AlphaFoldDB" id="A0A9D4KSW1"/>
<evidence type="ECO:0000313" key="3">
    <source>
        <dbReference type="Proteomes" id="UP000828390"/>
    </source>
</evidence>
<sequence>MPEDLGGEEVAQGEHPVSGHPLPKKGKLKLCENNWTISLISHPSKAMLRILLNRVKVSQSSC</sequence>
<keyword evidence="3" id="KW-1185">Reference proteome</keyword>
<dbReference type="EMBL" id="JAIWYP010000003">
    <property type="protein sequence ID" value="KAH3845271.1"/>
    <property type="molecule type" value="Genomic_DNA"/>
</dbReference>
<gene>
    <name evidence="2" type="ORF">DPMN_087546</name>
</gene>
<reference evidence="2" key="2">
    <citation type="submission" date="2020-11" db="EMBL/GenBank/DDBJ databases">
        <authorList>
            <person name="McCartney M.A."/>
            <person name="Auch B."/>
            <person name="Kono T."/>
            <person name="Mallez S."/>
            <person name="Becker A."/>
            <person name="Gohl D.M."/>
            <person name="Silverstein K.A.T."/>
            <person name="Koren S."/>
            <person name="Bechman K.B."/>
            <person name="Herman A."/>
            <person name="Abrahante J.E."/>
            <person name="Garbe J."/>
        </authorList>
    </citation>
    <scope>NUCLEOTIDE SEQUENCE</scope>
    <source>
        <strain evidence="2">Duluth1</strain>
        <tissue evidence="2">Whole animal</tissue>
    </source>
</reference>
<feature type="region of interest" description="Disordered" evidence="1">
    <location>
        <begin position="1"/>
        <end position="25"/>
    </location>
</feature>
<proteinExistence type="predicted"/>
<organism evidence="2 3">
    <name type="scientific">Dreissena polymorpha</name>
    <name type="common">Zebra mussel</name>
    <name type="synonym">Mytilus polymorpha</name>
    <dbReference type="NCBI Taxonomy" id="45954"/>
    <lineage>
        <taxon>Eukaryota</taxon>
        <taxon>Metazoa</taxon>
        <taxon>Spiralia</taxon>
        <taxon>Lophotrochozoa</taxon>
        <taxon>Mollusca</taxon>
        <taxon>Bivalvia</taxon>
        <taxon>Autobranchia</taxon>
        <taxon>Heteroconchia</taxon>
        <taxon>Euheterodonta</taxon>
        <taxon>Imparidentia</taxon>
        <taxon>Neoheterodontei</taxon>
        <taxon>Myida</taxon>
        <taxon>Dreissenoidea</taxon>
        <taxon>Dreissenidae</taxon>
        <taxon>Dreissena</taxon>
    </lineage>
</organism>